<proteinExistence type="predicted"/>
<keyword evidence="2" id="KW-0812">Transmembrane</keyword>
<dbReference type="GeneID" id="26641491"/>
<evidence type="ECO:0000313" key="3">
    <source>
        <dbReference type="EMBL" id="AKC02887.1"/>
    </source>
</evidence>
<sequence length="84" mass="8931">MMNQWNPDNGNPFLLDDTPTEPIPPTAAGPVKELTDEEKHPGAYKLGQFIGLCFALLVSFGILVLVMAVVLGLIGILITVIGAI</sequence>
<dbReference type="Proteomes" id="UP000033019">
    <property type="component" value="Segment"/>
</dbReference>
<dbReference type="RefSeq" id="YP_009215259.1">
    <property type="nucleotide sequence ID" value="NC_028972.1"/>
</dbReference>
<gene>
    <name evidence="3" type="ORF">Gmala1_49</name>
</gene>
<dbReference type="EMBL" id="KP790009">
    <property type="protein sequence ID" value="AKC02887.1"/>
    <property type="molecule type" value="Genomic_DNA"/>
</dbReference>
<evidence type="ECO:0000256" key="1">
    <source>
        <dbReference type="SAM" id="MobiDB-lite"/>
    </source>
</evidence>
<evidence type="ECO:0000256" key="2">
    <source>
        <dbReference type="SAM" id="Phobius"/>
    </source>
</evidence>
<evidence type="ECO:0000313" key="4">
    <source>
        <dbReference type="Proteomes" id="UP000033019"/>
    </source>
</evidence>
<reference evidence="3 4" key="1">
    <citation type="journal article" date="2015" name="Sci. Rep.">
        <title>Bacteriophages of wastewater foaming-associated filamentous Gordonia reduce host levels in raw activated sludge.</title>
        <authorList>
            <person name="Liu M."/>
            <person name="Gill J.J."/>
            <person name="Young R."/>
            <person name="Summer E.J."/>
        </authorList>
    </citation>
    <scope>NUCLEOTIDE SEQUENCE [LARGE SCALE GENOMIC DNA]</scope>
</reference>
<keyword evidence="2" id="KW-0472">Membrane</keyword>
<keyword evidence="2" id="KW-1133">Transmembrane helix</keyword>
<organism evidence="3 4">
    <name type="scientific">Gordonia phage Gmala1</name>
    <dbReference type="NCBI Taxonomy" id="1622190"/>
    <lineage>
        <taxon>Viruses</taxon>
        <taxon>Duplodnaviria</taxon>
        <taxon>Heunggongvirae</taxon>
        <taxon>Uroviricota</taxon>
        <taxon>Caudoviricetes</taxon>
        <taxon>Gordtnkvirus</taxon>
        <taxon>Gordtnkvirus gordtnk2</taxon>
    </lineage>
</organism>
<accession>A0A0E3XAC5</accession>
<feature type="transmembrane region" description="Helical" evidence="2">
    <location>
        <begin position="49"/>
        <end position="82"/>
    </location>
</feature>
<dbReference type="KEGG" id="vg:26641491"/>
<protein>
    <submittedName>
        <fullName evidence="3">Uncharacterized protein</fullName>
    </submittedName>
</protein>
<feature type="region of interest" description="Disordered" evidence="1">
    <location>
        <begin position="1"/>
        <end position="34"/>
    </location>
</feature>
<name>A0A0E3XAC5_9CAUD</name>